<gene>
    <name evidence="3" type="ORF">NUM_37630</name>
</gene>
<feature type="domain" description="Glycoside-hydrolase family GH114 TIM-barrel" evidence="2">
    <location>
        <begin position="43"/>
        <end position="259"/>
    </location>
</feature>
<dbReference type="Pfam" id="PF03537">
    <property type="entry name" value="Glyco_hydro_114"/>
    <property type="match status" value="1"/>
</dbReference>
<keyword evidence="4" id="KW-1185">Reference proteome</keyword>
<evidence type="ECO:0000259" key="2">
    <source>
        <dbReference type="Pfam" id="PF03537"/>
    </source>
</evidence>
<comment type="caution">
    <text evidence="3">The sequence shown here is derived from an EMBL/GenBank/DDBJ whole genome shotgun (WGS) entry which is preliminary data.</text>
</comment>
<dbReference type="InterPro" id="IPR004352">
    <property type="entry name" value="GH114_TIM-barrel"/>
</dbReference>
<sequence>MIDRFRTRRALSAAFVVAATLFAATVPAGAAPDVVPPPGNTGFDYQIGAPYPPPSGVQVVSRDRTAPPAPNVYTICYVNAYQTQPGELAWWRANHEDLLLHDADGNEVVDSDWGEVLLDTSTAAKRAALADLVGGWIDGCAADGFRAVEPDNLDSWTRSQRLLDRADALAYARLLTARAHADGLAIGQKNTAEIANVGRRTGFDFAVAEECAEYDECGDYTAAYGAEVFVVEYDRTGFDKACRTVGDELSVVLRDRDVTAPGSDTYVRDAC</sequence>
<evidence type="ECO:0000256" key="1">
    <source>
        <dbReference type="SAM" id="SignalP"/>
    </source>
</evidence>
<accession>A0A8J4EP92</accession>
<dbReference type="AlphaFoldDB" id="A0A8J4EP92"/>
<dbReference type="InterPro" id="IPR013785">
    <property type="entry name" value="Aldolase_TIM"/>
</dbReference>
<dbReference type="SUPFAM" id="SSF51445">
    <property type="entry name" value="(Trans)glycosidases"/>
    <property type="match status" value="1"/>
</dbReference>
<dbReference type="Proteomes" id="UP000614996">
    <property type="component" value="Unassembled WGS sequence"/>
</dbReference>
<protein>
    <recommendedName>
        <fullName evidence="2">Glycoside-hydrolase family GH114 TIM-barrel domain-containing protein</fullName>
    </recommendedName>
</protein>
<dbReference type="PANTHER" id="PTHR35273:SF2">
    <property type="entry name" value="ALPHA-GALACTOSIDASE"/>
    <property type="match status" value="1"/>
</dbReference>
<organism evidence="3 4">
    <name type="scientific">Actinocatenispora comari</name>
    <dbReference type="NCBI Taxonomy" id="2807577"/>
    <lineage>
        <taxon>Bacteria</taxon>
        <taxon>Bacillati</taxon>
        <taxon>Actinomycetota</taxon>
        <taxon>Actinomycetes</taxon>
        <taxon>Micromonosporales</taxon>
        <taxon>Micromonosporaceae</taxon>
        <taxon>Actinocatenispora</taxon>
    </lineage>
</organism>
<name>A0A8J4EP92_9ACTN</name>
<keyword evidence="1" id="KW-0732">Signal</keyword>
<evidence type="ECO:0000313" key="4">
    <source>
        <dbReference type="Proteomes" id="UP000614996"/>
    </source>
</evidence>
<dbReference type="Gene3D" id="3.20.20.70">
    <property type="entry name" value="Aldolase class I"/>
    <property type="match status" value="1"/>
</dbReference>
<feature type="signal peptide" evidence="1">
    <location>
        <begin position="1"/>
        <end position="30"/>
    </location>
</feature>
<dbReference type="EMBL" id="BOPO01000073">
    <property type="protein sequence ID" value="GIL28509.1"/>
    <property type="molecule type" value="Genomic_DNA"/>
</dbReference>
<reference evidence="4" key="1">
    <citation type="journal article" date="2021" name="Int. J. Syst. Evol. Microbiol.">
        <title>Actinocatenispora comari sp. nov., an endophytic actinomycete isolated from aerial parts of Comarum salesowianum.</title>
        <authorList>
            <person name="Oyunbileg N."/>
            <person name="Iizaka Y."/>
            <person name="Hamada M."/>
            <person name="Davaapurev B.O."/>
            <person name="Fukumoto A."/>
            <person name="Tsetseg B."/>
            <person name="Kato F."/>
            <person name="Tamura T."/>
            <person name="Batkhuu J."/>
            <person name="Anzai Y."/>
        </authorList>
    </citation>
    <scope>NUCLEOTIDE SEQUENCE [LARGE SCALE GENOMIC DNA]</scope>
    <source>
        <strain evidence="4">NUM-2625</strain>
    </source>
</reference>
<feature type="chain" id="PRO_5035174229" description="Glycoside-hydrolase family GH114 TIM-barrel domain-containing protein" evidence="1">
    <location>
        <begin position="31"/>
        <end position="271"/>
    </location>
</feature>
<dbReference type="InterPro" id="IPR017853">
    <property type="entry name" value="GH"/>
</dbReference>
<evidence type="ECO:0000313" key="3">
    <source>
        <dbReference type="EMBL" id="GIL28509.1"/>
    </source>
</evidence>
<proteinExistence type="predicted"/>
<dbReference type="RefSeq" id="WP_225918692.1">
    <property type="nucleotide sequence ID" value="NZ_BOPO01000073.1"/>
</dbReference>
<dbReference type="PANTHER" id="PTHR35273">
    <property type="entry name" value="ALPHA-1,4 POLYGALACTOSAMINIDASE, PUTATIVE (AFU_ORTHOLOGUE AFUA_3G07890)-RELATED"/>
    <property type="match status" value="1"/>
</dbReference>